<evidence type="ECO:0000313" key="2">
    <source>
        <dbReference type="EMBL" id="MBP2331377.1"/>
    </source>
</evidence>
<evidence type="ECO:0000259" key="1">
    <source>
        <dbReference type="Pfam" id="PF13614"/>
    </source>
</evidence>
<dbReference type="InterPro" id="IPR027417">
    <property type="entry name" value="P-loop_NTPase"/>
</dbReference>
<dbReference type="PANTHER" id="PTHR13696:SF52">
    <property type="entry name" value="PARA FAMILY PROTEIN CT_582"/>
    <property type="match status" value="1"/>
</dbReference>
<protein>
    <submittedName>
        <fullName evidence="2">Chromosome partitioning protein</fullName>
    </submittedName>
</protein>
<dbReference type="EMBL" id="JAGINY010000001">
    <property type="protein sequence ID" value="MBP2331377.1"/>
    <property type="molecule type" value="Genomic_DNA"/>
</dbReference>
<dbReference type="PANTHER" id="PTHR13696">
    <property type="entry name" value="P-LOOP CONTAINING NUCLEOSIDE TRIPHOSPHATE HYDROLASE"/>
    <property type="match status" value="1"/>
</dbReference>
<dbReference type="Gene3D" id="3.40.50.300">
    <property type="entry name" value="P-loop containing nucleotide triphosphate hydrolases"/>
    <property type="match status" value="1"/>
</dbReference>
<dbReference type="InterPro" id="IPR025669">
    <property type="entry name" value="AAA_dom"/>
</dbReference>
<gene>
    <name evidence="2" type="ORF">JOF33_000076</name>
</gene>
<dbReference type="Pfam" id="PF13614">
    <property type="entry name" value="AAA_31"/>
    <property type="match status" value="1"/>
</dbReference>
<comment type="caution">
    <text evidence="2">The sequence shown here is derived from an EMBL/GenBank/DDBJ whole genome shotgun (WGS) entry which is preliminary data.</text>
</comment>
<reference evidence="2 3" key="1">
    <citation type="submission" date="2021-03" db="EMBL/GenBank/DDBJ databases">
        <title>Sequencing the genomes of 1000 actinobacteria strains.</title>
        <authorList>
            <person name="Klenk H.-P."/>
        </authorList>
    </citation>
    <scope>NUCLEOTIDE SEQUENCE [LARGE SCALE GENOMIC DNA]</scope>
    <source>
        <strain evidence="2 3">DSM 44506</strain>
    </source>
</reference>
<dbReference type="InterPro" id="IPR050678">
    <property type="entry name" value="DNA_Partitioning_ATPase"/>
</dbReference>
<proteinExistence type="predicted"/>
<keyword evidence="3" id="KW-1185">Reference proteome</keyword>
<dbReference type="SUPFAM" id="SSF52540">
    <property type="entry name" value="P-loop containing nucleoside triphosphate hydrolases"/>
    <property type="match status" value="1"/>
</dbReference>
<dbReference type="Proteomes" id="UP001519305">
    <property type="component" value="Unassembled WGS sequence"/>
</dbReference>
<organism evidence="2 3">
    <name type="scientific">Corynebacterium freneyi</name>
    <dbReference type="NCBI Taxonomy" id="134034"/>
    <lineage>
        <taxon>Bacteria</taxon>
        <taxon>Bacillati</taxon>
        <taxon>Actinomycetota</taxon>
        <taxon>Actinomycetes</taxon>
        <taxon>Mycobacteriales</taxon>
        <taxon>Corynebacteriaceae</taxon>
        <taxon>Corynebacterium</taxon>
    </lineage>
</organism>
<name>A0ABS4U3Z4_9CORY</name>
<sequence>MDLDESGRLPGLVPDAKGCLMARKSWEDSPIAAAARRAAQVKGPNRPTLPKPEKTRRIAFANQKGGVGKTTSAVNFASALAHHGLKVLVIDNDPQGNASTALDVDHRSGTVSTYEVLIGEVEPAEAMQQSPENENLYCIPATLDLAGSEIELVNLFNRERRLRQAITDEFLEEHGFDYLIIDCPPSLGLLTLNSMTAASEVIIPIQCEFYALEGVTQLLNNVQMIRQHLNPDLHISAVLLTMYDGRTKLADEVANEVRRHFGDAVLRNVIPRSVKVSEAPGYGKTIISYDPGSRGALAYMDAAKELAGRGDYLPSPTSGAIGVAPENH</sequence>
<evidence type="ECO:0000313" key="3">
    <source>
        <dbReference type="Proteomes" id="UP001519305"/>
    </source>
</evidence>
<dbReference type="CDD" id="cd02042">
    <property type="entry name" value="ParAB_family"/>
    <property type="match status" value="1"/>
</dbReference>
<feature type="domain" description="AAA" evidence="1">
    <location>
        <begin position="56"/>
        <end position="235"/>
    </location>
</feature>
<accession>A0ABS4U3Z4</accession>